<keyword evidence="4" id="KW-0812">Transmembrane</keyword>
<protein>
    <submittedName>
        <fullName evidence="5">Prepilin-type N-terminal cleavage/methylation domain-containing protein</fullName>
    </submittedName>
</protein>
<dbReference type="PROSITE" id="PS00409">
    <property type="entry name" value="PROKAR_NTER_METHYL"/>
    <property type="match status" value="1"/>
</dbReference>
<organism evidence="5 6">
    <name type="scientific">Vreelandella malpeensis</name>
    <dbReference type="NCBI Taxonomy" id="1172368"/>
    <lineage>
        <taxon>Bacteria</taxon>
        <taxon>Pseudomonadati</taxon>
        <taxon>Pseudomonadota</taxon>
        <taxon>Gammaproteobacteria</taxon>
        <taxon>Oceanospirillales</taxon>
        <taxon>Halomonadaceae</taxon>
        <taxon>Vreelandella</taxon>
    </lineage>
</organism>
<dbReference type="InterPro" id="IPR045584">
    <property type="entry name" value="Pilin-like"/>
</dbReference>
<dbReference type="Proteomes" id="UP001319882">
    <property type="component" value="Unassembled WGS sequence"/>
</dbReference>
<evidence type="ECO:0000256" key="2">
    <source>
        <dbReference type="ARBA" id="ARBA00022481"/>
    </source>
</evidence>
<proteinExistence type="inferred from homology"/>
<dbReference type="EMBL" id="WHVL01000005">
    <property type="protein sequence ID" value="MCB8889972.1"/>
    <property type="molecule type" value="Genomic_DNA"/>
</dbReference>
<dbReference type="Pfam" id="PF07963">
    <property type="entry name" value="N_methyl"/>
    <property type="match status" value="1"/>
</dbReference>
<keyword evidence="4" id="KW-0472">Membrane</keyword>
<feature type="compositionally biased region" description="Polar residues" evidence="3">
    <location>
        <begin position="102"/>
        <end position="137"/>
    </location>
</feature>
<feature type="region of interest" description="Disordered" evidence="3">
    <location>
        <begin position="92"/>
        <end position="137"/>
    </location>
</feature>
<accession>A0ABS8DUG6</accession>
<dbReference type="Gene3D" id="3.30.700.10">
    <property type="entry name" value="Glycoprotein, Type 4 Pilin"/>
    <property type="match status" value="1"/>
</dbReference>
<evidence type="ECO:0000313" key="6">
    <source>
        <dbReference type="Proteomes" id="UP001319882"/>
    </source>
</evidence>
<dbReference type="PANTHER" id="PTHR30093:SF34">
    <property type="entry name" value="PREPILIN PEPTIDASE-DEPENDENT PROTEIN D"/>
    <property type="match status" value="1"/>
</dbReference>
<feature type="transmembrane region" description="Helical" evidence="4">
    <location>
        <begin position="12"/>
        <end position="37"/>
    </location>
</feature>
<dbReference type="InterPro" id="IPR012902">
    <property type="entry name" value="N_methyl_site"/>
</dbReference>
<evidence type="ECO:0000256" key="4">
    <source>
        <dbReference type="SAM" id="Phobius"/>
    </source>
</evidence>
<comment type="caution">
    <text evidence="5">The sequence shown here is derived from an EMBL/GenBank/DDBJ whole genome shotgun (WGS) entry which is preliminary data.</text>
</comment>
<name>A0ABS8DUG6_9GAMM</name>
<dbReference type="RefSeq" id="WP_275951407.1">
    <property type="nucleotide sequence ID" value="NZ_JBHSCJ010000002.1"/>
</dbReference>
<keyword evidence="6" id="KW-1185">Reference proteome</keyword>
<dbReference type="NCBIfam" id="TIGR02532">
    <property type="entry name" value="IV_pilin_GFxxxE"/>
    <property type="match status" value="1"/>
</dbReference>
<dbReference type="PANTHER" id="PTHR30093">
    <property type="entry name" value="GENERAL SECRETION PATHWAY PROTEIN G"/>
    <property type="match status" value="1"/>
</dbReference>
<evidence type="ECO:0000256" key="3">
    <source>
        <dbReference type="SAM" id="MobiDB-lite"/>
    </source>
</evidence>
<gene>
    <name evidence="5" type="ORF">GEV37_12700</name>
</gene>
<keyword evidence="4" id="KW-1133">Transmembrane helix</keyword>
<comment type="similarity">
    <text evidence="1">Belongs to the N-Me-Phe pilin family.</text>
</comment>
<reference evidence="5 6" key="1">
    <citation type="journal article" date="2021" name="Sci. Rep.">
        <title>Genome analysis of a halophilic bacterium Halomonas malpeensis YU-PRIM-29(T) reveals its exopolysaccharide and pigment producing capabilities.</title>
        <authorList>
            <person name="Athmika"/>
            <person name="Ghate S.D."/>
            <person name="Arun A.B."/>
            <person name="Rao S.S."/>
            <person name="Kumar S.T.A."/>
            <person name="Kandiyil M.K."/>
            <person name="Saptami K."/>
            <person name="Rekha P.D."/>
        </authorList>
    </citation>
    <scope>NUCLEOTIDE SEQUENCE [LARGE SCALE GENOMIC DNA]</scope>
    <source>
        <strain evidence="6">prim 29</strain>
    </source>
</reference>
<evidence type="ECO:0000313" key="5">
    <source>
        <dbReference type="EMBL" id="MCB8889972.1"/>
    </source>
</evidence>
<evidence type="ECO:0000256" key="1">
    <source>
        <dbReference type="ARBA" id="ARBA00005233"/>
    </source>
</evidence>
<keyword evidence="2" id="KW-0488">Methylation</keyword>
<dbReference type="SUPFAM" id="SSF54523">
    <property type="entry name" value="Pili subunits"/>
    <property type="match status" value="1"/>
</dbReference>
<sequence>MQTPTTSQVRRYYQAGFTLIELLIVIAIIGILAAIAVPQYGNYLDRSERSACLSELSSYRSLAMSTTAVGASEAENPEFEFQSCDVGESDFTSLNDRFRGTNEPTGATPVTTQNRNQTVYVSATGQISADNPASTQE</sequence>